<name>A0A3A3GQW6_PANTH</name>
<reference evidence="5 6" key="1">
    <citation type="submission" date="2018-09" db="EMBL/GenBank/DDBJ databases">
        <title>Paenibacillus SK2017-BO5.</title>
        <authorList>
            <person name="Piskunova J.V."/>
            <person name="Dubiley S.A."/>
            <person name="Severinov K.V."/>
        </authorList>
    </citation>
    <scope>NUCLEOTIDE SEQUENCE [LARGE SCALE GENOMIC DNA]</scope>
    <source>
        <strain evidence="5 6">BO5</strain>
    </source>
</reference>
<dbReference type="GO" id="GO:0005524">
    <property type="term" value="F:ATP binding"/>
    <property type="evidence" value="ECO:0007669"/>
    <property type="project" value="UniProtKB-UniRule"/>
</dbReference>
<evidence type="ECO:0000256" key="2">
    <source>
        <dbReference type="ARBA" id="ARBA00022840"/>
    </source>
</evidence>
<protein>
    <recommendedName>
        <fullName evidence="3">[Citrate [pro-3S]-lyase] ligase</fullName>
        <ecNumber evidence="3">6.2.1.22</ecNumber>
    </recommendedName>
</protein>
<keyword evidence="5" id="KW-0456">Lyase</keyword>
<dbReference type="InterPro" id="IPR000182">
    <property type="entry name" value="GNAT_dom"/>
</dbReference>
<evidence type="ECO:0000256" key="1">
    <source>
        <dbReference type="ARBA" id="ARBA00022741"/>
    </source>
</evidence>
<dbReference type="Gene3D" id="3.40.630.30">
    <property type="match status" value="1"/>
</dbReference>
<dbReference type="GO" id="GO:0008771">
    <property type="term" value="F:[citrate (pro-3S)-lyase] ligase activity"/>
    <property type="evidence" value="ECO:0007669"/>
    <property type="project" value="UniProtKB-EC"/>
</dbReference>
<comment type="caution">
    <text evidence="5">The sequence shown here is derived from an EMBL/GenBank/DDBJ whole genome shotgun (WGS) entry which is preliminary data.</text>
</comment>
<organism evidence="5 6">
    <name type="scientific">Paenibacillus thiaminolyticus</name>
    <name type="common">Bacillus thiaminolyticus</name>
    <dbReference type="NCBI Taxonomy" id="49283"/>
    <lineage>
        <taxon>Bacteria</taxon>
        <taxon>Bacillati</taxon>
        <taxon>Bacillota</taxon>
        <taxon>Bacilli</taxon>
        <taxon>Bacillales</taxon>
        <taxon>Paenibacillaceae</taxon>
        <taxon>Paenibacillus</taxon>
    </lineage>
</organism>
<dbReference type="NCBIfam" id="TIGR00124">
    <property type="entry name" value="cit_ly_ligase"/>
    <property type="match status" value="1"/>
</dbReference>
<dbReference type="PANTHER" id="PTHR40599:SF1">
    <property type="entry name" value="[CITRATE [PRO-3S]-LYASE] LIGASE"/>
    <property type="match status" value="1"/>
</dbReference>
<keyword evidence="2 3" id="KW-0067">ATP-binding</keyword>
<dbReference type="Proteomes" id="UP000266177">
    <property type="component" value="Unassembled WGS sequence"/>
</dbReference>
<evidence type="ECO:0000313" key="5">
    <source>
        <dbReference type="EMBL" id="RJG26792.1"/>
    </source>
</evidence>
<dbReference type="PANTHER" id="PTHR40599">
    <property type="entry name" value="[CITRATE [PRO-3S]-LYASE] LIGASE"/>
    <property type="match status" value="1"/>
</dbReference>
<dbReference type="GO" id="GO:0016829">
    <property type="term" value="F:lyase activity"/>
    <property type="evidence" value="ECO:0007669"/>
    <property type="project" value="UniProtKB-KW"/>
</dbReference>
<sequence>MWTDQLQEQVLRLESGRDISGLQAFLGTQGLTVDKEMEYAVAIVDDGRMVATGSFSGRVLKCIAVDDEYKSQGLSARVVTHLVNEEYRRGRAHLFIFTKPENKRIFSGLGFHAIAEVPPDIVLLENRRDGVQKYLDNALRESGEAVPSAAMVVNCNPFTLGHRHLIEYAAARCKRLHVFVVREDRSIFPSEIRYRLVQEGVKHLSNVVLHWGKDYIISDATFPSYFMKKYEDVAEIYAKLDLTLFTRYIAPYLRIEKRFVGEEPFCEVTRTYNRIMKEMLPSCGIEVEEVPRLAAGGVAISASRVRELIRKGDMNAVQELVPETTYTFLMSPEAGELIRRIRGETP</sequence>
<dbReference type="SUPFAM" id="SSF55729">
    <property type="entry name" value="Acyl-CoA N-acyltransferases (Nat)"/>
    <property type="match status" value="1"/>
</dbReference>
<dbReference type="OrthoDB" id="9779753at2"/>
<dbReference type="InterPro" id="IPR016181">
    <property type="entry name" value="Acyl_CoA_acyltransferase"/>
</dbReference>
<dbReference type="Gene3D" id="3.40.50.620">
    <property type="entry name" value="HUPs"/>
    <property type="match status" value="1"/>
</dbReference>
<dbReference type="EC" id="6.2.1.22" evidence="3"/>
<dbReference type="AlphaFoldDB" id="A0A3A3GQW6"/>
<dbReference type="RefSeq" id="WP_119790356.1">
    <property type="nucleotide sequence ID" value="NZ_QYZD01000001.1"/>
</dbReference>
<gene>
    <name evidence="5" type="primary">citC</name>
    <name evidence="5" type="ORF">DQX05_01830</name>
</gene>
<keyword evidence="1 3" id="KW-0547">Nucleotide-binding</keyword>
<dbReference type="GO" id="GO:0016747">
    <property type="term" value="F:acyltransferase activity, transferring groups other than amino-acyl groups"/>
    <property type="evidence" value="ECO:0007669"/>
    <property type="project" value="InterPro"/>
</dbReference>
<dbReference type="SUPFAM" id="SSF52374">
    <property type="entry name" value="Nucleotidylyl transferase"/>
    <property type="match status" value="1"/>
</dbReference>
<evidence type="ECO:0000313" key="6">
    <source>
        <dbReference type="Proteomes" id="UP000266177"/>
    </source>
</evidence>
<evidence type="ECO:0000259" key="4">
    <source>
        <dbReference type="PROSITE" id="PS51186"/>
    </source>
</evidence>
<dbReference type="PROSITE" id="PS51186">
    <property type="entry name" value="GNAT"/>
    <property type="match status" value="1"/>
</dbReference>
<dbReference type="PIRSF" id="PIRSF005751">
    <property type="entry name" value="Acet_citr_lig"/>
    <property type="match status" value="1"/>
</dbReference>
<feature type="domain" description="N-acetyltransferase" evidence="4">
    <location>
        <begin position="1"/>
        <end position="129"/>
    </location>
</feature>
<dbReference type="InterPro" id="IPR013166">
    <property type="entry name" value="Citrate_lyase_ligase_C"/>
</dbReference>
<comment type="function">
    <text evidence="3">Acetylation of prosthetic group (2-(5''-phosphoribosyl)-3'-dephosphocoenzyme-A) of the gamma subunit of citrate lyase.</text>
</comment>
<accession>A0A3A3GQW6</accession>
<dbReference type="Pfam" id="PF08218">
    <property type="entry name" value="Citrate_ly_lig"/>
    <property type="match status" value="1"/>
</dbReference>
<dbReference type="InterPro" id="IPR005216">
    <property type="entry name" value="Citrate_lyase_ligase"/>
</dbReference>
<comment type="catalytic activity">
    <reaction evidence="3">
        <text>holo-[citrate lyase ACP] + acetate + ATP = acetyl-[citrate lyase ACP] + AMP + diphosphate</text>
        <dbReference type="Rhea" id="RHEA:23788"/>
        <dbReference type="Rhea" id="RHEA-COMP:10158"/>
        <dbReference type="Rhea" id="RHEA-COMP:13710"/>
        <dbReference type="ChEBI" id="CHEBI:30089"/>
        <dbReference type="ChEBI" id="CHEBI:30616"/>
        <dbReference type="ChEBI" id="CHEBI:33019"/>
        <dbReference type="ChEBI" id="CHEBI:82683"/>
        <dbReference type="ChEBI" id="CHEBI:137976"/>
        <dbReference type="ChEBI" id="CHEBI:456215"/>
        <dbReference type="EC" id="6.2.1.22"/>
    </reaction>
</comment>
<dbReference type="EMBL" id="QYZD01000001">
    <property type="protein sequence ID" value="RJG26792.1"/>
    <property type="molecule type" value="Genomic_DNA"/>
</dbReference>
<dbReference type="SMART" id="SM00764">
    <property type="entry name" value="Citrate_ly_lig"/>
    <property type="match status" value="1"/>
</dbReference>
<keyword evidence="3 5" id="KW-0436">Ligase</keyword>
<evidence type="ECO:0000256" key="3">
    <source>
        <dbReference type="PIRNR" id="PIRNR005751"/>
    </source>
</evidence>
<dbReference type="InterPro" id="IPR014729">
    <property type="entry name" value="Rossmann-like_a/b/a_fold"/>
</dbReference>
<proteinExistence type="predicted"/>